<feature type="compositionally biased region" description="Pro residues" evidence="1">
    <location>
        <begin position="1"/>
        <end position="10"/>
    </location>
</feature>
<keyword evidence="3" id="KW-1185">Reference proteome</keyword>
<reference evidence="3" key="1">
    <citation type="journal article" date="2017" name="Cell">
        <title>Insights into land plant evolution garnered from the Marchantia polymorpha genome.</title>
        <authorList>
            <person name="Bowman J.L."/>
            <person name="Kohchi T."/>
            <person name="Yamato K.T."/>
            <person name="Jenkins J."/>
            <person name="Shu S."/>
            <person name="Ishizaki K."/>
            <person name="Yamaoka S."/>
            <person name="Nishihama R."/>
            <person name="Nakamura Y."/>
            <person name="Berger F."/>
            <person name="Adam C."/>
            <person name="Aki S.S."/>
            <person name="Althoff F."/>
            <person name="Araki T."/>
            <person name="Arteaga-Vazquez M.A."/>
            <person name="Balasubrmanian S."/>
            <person name="Barry K."/>
            <person name="Bauer D."/>
            <person name="Boehm C.R."/>
            <person name="Briginshaw L."/>
            <person name="Caballero-Perez J."/>
            <person name="Catarino B."/>
            <person name="Chen F."/>
            <person name="Chiyoda S."/>
            <person name="Chovatia M."/>
            <person name="Davies K.M."/>
            <person name="Delmans M."/>
            <person name="Demura T."/>
            <person name="Dierschke T."/>
            <person name="Dolan L."/>
            <person name="Dorantes-Acosta A.E."/>
            <person name="Eklund D.M."/>
            <person name="Florent S.N."/>
            <person name="Flores-Sandoval E."/>
            <person name="Fujiyama A."/>
            <person name="Fukuzawa H."/>
            <person name="Galik B."/>
            <person name="Grimanelli D."/>
            <person name="Grimwood J."/>
            <person name="Grossniklaus U."/>
            <person name="Hamada T."/>
            <person name="Haseloff J."/>
            <person name="Hetherington A.J."/>
            <person name="Higo A."/>
            <person name="Hirakawa Y."/>
            <person name="Hundley H.N."/>
            <person name="Ikeda Y."/>
            <person name="Inoue K."/>
            <person name="Inoue S.I."/>
            <person name="Ishida S."/>
            <person name="Jia Q."/>
            <person name="Kakita M."/>
            <person name="Kanazawa T."/>
            <person name="Kawai Y."/>
            <person name="Kawashima T."/>
            <person name="Kennedy M."/>
            <person name="Kinose K."/>
            <person name="Kinoshita T."/>
            <person name="Kohara Y."/>
            <person name="Koide E."/>
            <person name="Komatsu K."/>
            <person name="Kopischke S."/>
            <person name="Kubo M."/>
            <person name="Kyozuka J."/>
            <person name="Lagercrantz U."/>
            <person name="Lin S.S."/>
            <person name="Lindquist E."/>
            <person name="Lipzen A.M."/>
            <person name="Lu C.W."/>
            <person name="De Luna E."/>
            <person name="Martienssen R.A."/>
            <person name="Minamino N."/>
            <person name="Mizutani M."/>
            <person name="Mizutani M."/>
            <person name="Mochizuki N."/>
            <person name="Monte I."/>
            <person name="Mosher R."/>
            <person name="Nagasaki H."/>
            <person name="Nakagami H."/>
            <person name="Naramoto S."/>
            <person name="Nishitani K."/>
            <person name="Ohtani M."/>
            <person name="Okamoto T."/>
            <person name="Okumura M."/>
            <person name="Phillips J."/>
            <person name="Pollak B."/>
            <person name="Reinders A."/>
            <person name="Rovekamp M."/>
            <person name="Sano R."/>
            <person name="Sawa S."/>
            <person name="Schmid M.W."/>
            <person name="Shirakawa M."/>
            <person name="Solano R."/>
            <person name="Spunde A."/>
            <person name="Suetsugu N."/>
            <person name="Sugano S."/>
            <person name="Sugiyama A."/>
            <person name="Sun R."/>
            <person name="Suzuki Y."/>
            <person name="Takenaka M."/>
            <person name="Takezawa D."/>
            <person name="Tomogane H."/>
            <person name="Tsuzuki M."/>
            <person name="Ueda T."/>
            <person name="Umeda M."/>
            <person name="Ward J.M."/>
            <person name="Watanabe Y."/>
            <person name="Yazaki K."/>
            <person name="Yokoyama R."/>
            <person name="Yoshitake Y."/>
            <person name="Yotsui I."/>
            <person name="Zachgo S."/>
            <person name="Schmutz J."/>
        </authorList>
    </citation>
    <scope>NUCLEOTIDE SEQUENCE [LARGE SCALE GENOMIC DNA]</scope>
    <source>
        <strain evidence="3">Tak-1</strain>
    </source>
</reference>
<feature type="compositionally biased region" description="Pro residues" evidence="1">
    <location>
        <begin position="92"/>
        <end position="109"/>
    </location>
</feature>
<dbReference type="AlphaFoldDB" id="A0A2R6X0F1"/>
<feature type="compositionally biased region" description="Basic residues" evidence="1">
    <location>
        <begin position="155"/>
        <end position="166"/>
    </location>
</feature>
<evidence type="ECO:0000313" key="3">
    <source>
        <dbReference type="Proteomes" id="UP000244005"/>
    </source>
</evidence>
<feature type="compositionally biased region" description="Basic and acidic residues" evidence="1">
    <location>
        <begin position="58"/>
        <end position="77"/>
    </location>
</feature>
<dbReference type="Gramene" id="Mp4g04220.1">
    <property type="protein sequence ID" value="Mp4g04220.1.cds"/>
    <property type="gene ID" value="Mp4g04220"/>
</dbReference>
<feature type="region of interest" description="Disordered" evidence="1">
    <location>
        <begin position="1"/>
        <end position="190"/>
    </location>
</feature>
<accession>A0A2R6X0F1</accession>
<evidence type="ECO:0000256" key="1">
    <source>
        <dbReference type="SAM" id="MobiDB-lite"/>
    </source>
</evidence>
<evidence type="ECO:0000313" key="2">
    <source>
        <dbReference type="EMBL" id="PTQ39583.1"/>
    </source>
</evidence>
<name>A0A2R6X0F1_MARPO</name>
<feature type="compositionally biased region" description="Low complexity" evidence="1">
    <location>
        <begin position="15"/>
        <end position="24"/>
    </location>
</feature>
<dbReference type="EMBL" id="KZ772716">
    <property type="protein sequence ID" value="PTQ39583.1"/>
    <property type="molecule type" value="Genomic_DNA"/>
</dbReference>
<protein>
    <submittedName>
        <fullName evidence="2">Uncharacterized protein</fullName>
    </submittedName>
</protein>
<gene>
    <name evidence="2" type="ORF">MARPO_0044s0051</name>
</gene>
<proteinExistence type="predicted"/>
<sequence>MHAPPFPWFPRRPDQPAAAFPAADSGRSDIQNPFLRPFEFFHSKSNRPPESPAPKISEIPRRRGGAENQRDPLRDPTRLSALRAFLPSNVTGPPPAPPAPPPPPPPPPLGLGRGPADPRTPQHLYFKRRAEQTGPDWRSAGAGPAADSGDDHTSIRRRQAPRRTRRALPSTNKLEGSLSDGRRVTAIFRA</sequence>
<dbReference type="Proteomes" id="UP000244005">
    <property type="component" value="Unassembled WGS sequence"/>
</dbReference>
<organism evidence="2 3">
    <name type="scientific">Marchantia polymorpha</name>
    <name type="common">Common liverwort</name>
    <name type="synonym">Marchantia aquatica</name>
    <dbReference type="NCBI Taxonomy" id="3197"/>
    <lineage>
        <taxon>Eukaryota</taxon>
        <taxon>Viridiplantae</taxon>
        <taxon>Streptophyta</taxon>
        <taxon>Embryophyta</taxon>
        <taxon>Marchantiophyta</taxon>
        <taxon>Marchantiopsida</taxon>
        <taxon>Marchantiidae</taxon>
        <taxon>Marchantiales</taxon>
        <taxon>Marchantiaceae</taxon>
        <taxon>Marchantia</taxon>
    </lineage>
</organism>